<feature type="compositionally biased region" description="Pro residues" evidence="1">
    <location>
        <begin position="98"/>
        <end position="140"/>
    </location>
</feature>
<feature type="compositionally biased region" description="Low complexity" evidence="1">
    <location>
        <begin position="141"/>
        <end position="151"/>
    </location>
</feature>
<name>A0A0G4GWK7_VITBC</name>
<feature type="region of interest" description="Disordered" evidence="1">
    <location>
        <begin position="75"/>
        <end position="184"/>
    </location>
</feature>
<dbReference type="AlphaFoldDB" id="A0A0G4GWK7"/>
<feature type="region of interest" description="Disordered" evidence="1">
    <location>
        <begin position="1"/>
        <end position="25"/>
    </location>
</feature>
<dbReference type="OMA" id="NRAYVSP"/>
<evidence type="ECO:0000256" key="1">
    <source>
        <dbReference type="SAM" id="MobiDB-lite"/>
    </source>
</evidence>
<gene>
    <name evidence="2" type="ORF">Vbra_18936</name>
</gene>
<accession>A0A0G4GWK7</accession>
<evidence type="ECO:0000313" key="3">
    <source>
        <dbReference type="Proteomes" id="UP000041254"/>
    </source>
</evidence>
<proteinExistence type="predicted"/>
<dbReference type="VEuPathDB" id="CryptoDB:Vbra_18936"/>
<reference evidence="2 3" key="1">
    <citation type="submission" date="2014-11" db="EMBL/GenBank/DDBJ databases">
        <authorList>
            <person name="Zhu J."/>
            <person name="Qi W."/>
            <person name="Song R."/>
        </authorList>
    </citation>
    <scope>NUCLEOTIDE SEQUENCE [LARGE SCALE GENOMIC DNA]</scope>
</reference>
<dbReference type="InParanoid" id="A0A0G4GWK7"/>
<organism evidence="2 3">
    <name type="scientific">Vitrella brassicaformis (strain CCMP3155)</name>
    <dbReference type="NCBI Taxonomy" id="1169540"/>
    <lineage>
        <taxon>Eukaryota</taxon>
        <taxon>Sar</taxon>
        <taxon>Alveolata</taxon>
        <taxon>Colpodellida</taxon>
        <taxon>Vitrellaceae</taxon>
        <taxon>Vitrella</taxon>
    </lineage>
</organism>
<protein>
    <submittedName>
        <fullName evidence="2">Uncharacterized protein</fullName>
    </submittedName>
</protein>
<dbReference type="EMBL" id="CDMY01000850">
    <property type="protein sequence ID" value="CEM35361.1"/>
    <property type="molecule type" value="Genomic_DNA"/>
</dbReference>
<dbReference type="Proteomes" id="UP000041254">
    <property type="component" value="Unassembled WGS sequence"/>
</dbReference>
<evidence type="ECO:0000313" key="2">
    <source>
        <dbReference type="EMBL" id="CEM35361.1"/>
    </source>
</evidence>
<feature type="compositionally biased region" description="Basic and acidic residues" evidence="1">
    <location>
        <begin position="159"/>
        <end position="184"/>
    </location>
</feature>
<sequence>MPYYNRAYVSPESTPSTPRRPRLPTPERRAALIQRYLELREVADEDVDRDEVIALAQQLQDIAVAEAAARFEAELENIPPIRLPPPRTPEDVPEVPRAAPPVPASPPPIPSPPPSPRYMPPMPATPPPSPPPPPPPPPSRPLAARVPRAASCISRRQQQHRDEAVARRRDRERKEKEGVVRFRL</sequence>
<dbReference type="PRINTS" id="PR01217">
    <property type="entry name" value="PRICHEXTENSN"/>
</dbReference>
<keyword evidence="3" id="KW-1185">Reference proteome</keyword>